<organism evidence="1 2">
    <name type="scientific">Pseudonocardia cypriaca</name>
    <dbReference type="NCBI Taxonomy" id="882449"/>
    <lineage>
        <taxon>Bacteria</taxon>
        <taxon>Bacillati</taxon>
        <taxon>Actinomycetota</taxon>
        <taxon>Actinomycetes</taxon>
        <taxon>Pseudonocardiales</taxon>
        <taxon>Pseudonocardiaceae</taxon>
        <taxon>Pseudonocardia</taxon>
    </lineage>
</organism>
<dbReference type="EMBL" id="VFPH01000002">
    <property type="protein sequence ID" value="TQM37246.1"/>
    <property type="molecule type" value="Genomic_DNA"/>
</dbReference>
<dbReference type="InterPro" id="IPR009351">
    <property type="entry name" value="AlkZ-like"/>
</dbReference>
<evidence type="ECO:0000313" key="1">
    <source>
        <dbReference type="EMBL" id="TQM37246.1"/>
    </source>
</evidence>
<name>A0A543FTU6_9PSEU</name>
<protein>
    <submittedName>
        <fullName evidence="1">Winged helix DNA-binding protein</fullName>
    </submittedName>
</protein>
<keyword evidence="2" id="KW-1185">Reference proteome</keyword>
<dbReference type="Proteomes" id="UP000319818">
    <property type="component" value="Unassembled WGS sequence"/>
</dbReference>
<gene>
    <name evidence="1" type="ORF">FB388_4453</name>
</gene>
<reference evidence="1 2" key="1">
    <citation type="submission" date="2019-06" db="EMBL/GenBank/DDBJ databases">
        <title>Sequencing the genomes of 1000 actinobacteria strains.</title>
        <authorList>
            <person name="Klenk H.-P."/>
        </authorList>
    </citation>
    <scope>NUCLEOTIDE SEQUENCE [LARGE SCALE GENOMIC DNA]</scope>
    <source>
        <strain evidence="1 2">DSM 45511</strain>
    </source>
</reference>
<dbReference type="GO" id="GO:0003677">
    <property type="term" value="F:DNA binding"/>
    <property type="evidence" value="ECO:0007669"/>
    <property type="project" value="UniProtKB-KW"/>
</dbReference>
<sequence>MKVTWRQVVRWRLRRQLLVEPAADALAVARRVCGLHAQVASCTELIAGIRSAAPPDLDTALWRDRSFVRTWAMRGTLHLLPADELDVWVGARTEYESRRRFPPSYEREHGVTGEQVHAITEAVGEVLGAEPLSRAELAAAIAARLGDPALAGPLSTGWGAVLKPAASRGLLCSGPATDGAVSFVNPAAWLGRPLRPVDPPAANREVLLRFLAANGPATAVDVARWWGDQPAPARRWIRESSDALTAVEVDGEAGFVVRVEDADELAAVPDAPAGDVVLLPGFDPWVIAPRSHRERAVPPDRAAEVSRTAGWISPVLVVDGAVAGVWEHERRGDALTVTVRPFAPLPAPVRDAVQVQAARYADLLGAADARLGWG</sequence>
<dbReference type="PANTHER" id="PTHR38479:SF2">
    <property type="entry name" value="WINGED HELIX DNA-BINDING DOMAIN-CONTAINING PROTEIN"/>
    <property type="match status" value="1"/>
</dbReference>
<dbReference type="AlphaFoldDB" id="A0A543FTU6"/>
<comment type="caution">
    <text evidence="1">The sequence shown here is derived from an EMBL/GenBank/DDBJ whole genome shotgun (WGS) entry which is preliminary data.</text>
</comment>
<proteinExistence type="predicted"/>
<accession>A0A543FTU6</accession>
<dbReference type="PANTHER" id="PTHR38479">
    <property type="entry name" value="LMO0824 PROTEIN"/>
    <property type="match status" value="1"/>
</dbReference>
<dbReference type="OrthoDB" id="9148135at2"/>
<dbReference type="Pfam" id="PF06224">
    <property type="entry name" value="AlkZ-like"/>
    <property type="match status" value="1"/>
</dbReference>
<keyword evidence="1" id="KW-0238">DNA-binding</keyword>
<evidence type="ECO:0000313" key="2">
    <source>
        <dbReference type="Proteomes" id="UP000319818"/>
    </source>
</evidence>
<dbReference type="RefSeq" id="WP_142104095.1">
    <property type="nucleotide sequence ID" value="NZ_VFPH01000002.1"/>
</dbReference>